<keyword evidence="2" id="KW-0732">Signal</keyword>
<proteinExistence type="predicted"/>
<feature type="chain" id="PRO_5003313020" description="DUF8173 domain-containing protein" evidence="2">
    <location>
        <begin position="22"/>
        <end position="275"/>
    </location>
</feature>
<dbReference type="KEGG" id="tep:TepRe1_0322"/>
<dbReference type="EMBL" id="HF563609">
    <property type="protein sequence ID" value="CCP25036.1"/>
    <property type="molecule type" value="Genomic_DNA"/>
</dbReference>
<feature type="signal peptide" evidence="2">
    <location>
        <begin position="1"/>
        <end position="21"/>
    </location>
</feature>
<feature type="transmembrane region" description="Helical" evidence="1">
    <location>
        <begin position="124"/>
        <end position="145"/>
    </location>
</feature>
<keyword evidence="1" id="KW-0472">Membrane</keyword>
<dbReference type="InterPro" id="IPR058486">
    <property type="entry name" value="DUF8173"/>
</dbReference>
<dbReference type="Pfam" id="PF26514">
    <property type="entry name" value="DUF8173"/>
    <property type="match status" value="1"/>
</dbReference>
<evidence type="ECO:0000256" key="2">
    <source>
        <dbReference type="SAM" id="SignalP"/>
    </source>
</evidence>
<sequence>MKKILILIFTLLLLIPTPVLATETDDLIQIHKDITIDSNEVVTSDIIAIMGDIRVDGKVTGDVVAILGDIRVNGEVTGDVTAVGGRVIRGETSKIYGKTTEVKISGVKNIVNDITRQGTNRRYIWFKIVRFLGLLAVGILVIILFPNSIKMASGAVEKEVGRKMLIGLAILLLTPVMLLLLFITLIGIPLIPILLLLLYAAGFFGYLCISIFIGRKLNEHLKMKSEILLEFALGALLLWLINLVPFIGGLTSAIVLITSLGITAETRFGTKRSTE</sequence>
<evidence type="ECO:0000256" key="1">
    <source>
        <dbReference type="SAM" id="Phobius"/>
    </source>
</evidence>
<dbReference type="HOGENOM" id="CLU_979813_0_0_9"/>
<dbReference type="Proteomes" id="UP000010802">
    <property type="component" value="Chromosome"/>
</dbReference>
<keyword evidence="5" id="KW-1185">Reference proteome</keyword>
<gene>
    <name evidence="4" type="ordered locus">TEPIRE1_0358</name>
</gene>
<dbReference type="RefSeq" id="WP_013777448.1">
    <property type="nucleotide sequence ID" value="NC_015519.1"/>
</dbReference>
<evidence type="ECO:0000313" key="5">
    <source>
        <dbReference type="Proteomes" id="UP000010802"/>
    </source>
</evidence>
<protein>
    <recommendedName>
        <fullName evidence="3">DUF8173 domain-containing protein</fullName>
    </recommendedName>
</protein>
<dbReference type="OrthoDB" id="1727334at2"/>
<dbReference type="STRING" id="1209989.TepRe1_0322"/>
<feature type="domain" description="DUF8173" evidence="3">
    <location>
        <begin position="127"/>
        <end position="263"/>
    </location>
</feature>
<evidence type="ECO:0000313" key="4">
    <source>
        <dbReference type="EMBL" id="CCP25036.1"/>
    </source>
</evidence>
<dbReference type="KEGG" id="tae:TepiRe1_0358"/>
<dbReference type="AlphaFoldDB" id="F4LTZ9"/>
<accession>L0RW03</accession>
<name>F4LTZ9_TEPAE</name>
<dbReference type="PATRIC" id="fig|1209989.3.peg.376"/>
<evidence type="ECO:0000259" key="3">
    <source>
        <dbReference type="Pfam" id="PF26514"/>
    </source>
</evidence>
<keyword evidence="1" id="KW-1133">Transmembrane helix</keyword>
<accession>F4LTZ9</accession>
<feature type="transmembrane region" description="Helical" evidence="1">
    <location>
        <begin position="165"/>
        <end position="187"/>
    </location>
</feature>
<organism evidence="4 5">
    <name type="scientific">Tepidanaerobacter acetatoxydans (strain DSM 21804 / JCM 16047 / Re1)</name>
    <dbReference type="NCBI Taxonomy" id="1209989"/>
    <lineage>
        <taxon>Bacteria</taxon>
        <taxon>Bacillati</taxon>
        <taxon>Bacillota</taxon>
        <taxon>Clostridia</taxon>
        <taxon>Thermosediminibacterales</taxon>
        <taxon>Tepidanaerobacteraceae</taxon>
        <taxon>Tepidanaerobacter</taxon>
    </lineage>
</organism>
<dbReference type="eggNOG" id="COG1664">
    <property type="taxonomic scope" value="Bacteria"/>
</dbReference>
<keyword evidence="1" id="KW-0812">Transmembrane</keyword>
<reference evidence="5" key="1">
    <citation type="journal article" date="2013" name="Genome Announc.">
        <title>First genome sequence of a syntrophic acetate-oxidizing bacterium, Tepidanaerobacter acetatoxydans strain Re1.</title>
        <authorList>
            <person name="Manzoor S."/>
            <person name="Bongcam-Rudloff E."/>
            <person name="Schnurer A."/>
            <person name="Muller B."/>
        </authorList>
    </citation>
    <scope>NUCLEOTIDE SEQUENCE [LARGE SCALE GENOMIC DNA]</scope>
    <source>
        <strain evidence="5">Re1</strain>
    </source>
</reference>
<feature type="transmembrane region" description="Helical" evidence="1">
    <location>
        <begin position="193"/>
        <end position="213"/>
    </location>
</feature>